<dbReference type="EMBL" id="LS483487">
    <property type="protein sequence ID" value="SQI99370.1"/>
    <property type="molecule type" value="Genomic_DNA"/>
</dbReference>
<accession>A0AAX1TUC3</accession>
<dbReference type="KEGG" id="ful:C4N20_07660"/>
<proteinExistence type="predicted"/>
<feature type="transmembrane region" description="Helical" evidence="1">
    <location>
        <begin position="322"/>
        <end position="348"/>
    </location>
</feature>
<feature type="transmembrane region" description="Helical" evidence="1">
    <location>
        <begin position="253"/>
        <end position="272"/>
    </location>
</feature>
<dbReference type="Pfam" id="PF02447">
    <property type="entry name" value="GntP_permease"/>
    <property type="match status" value="1"/>
</dbReference>
<dbReference type="GO" id="GO:0005886">
    <property type="term" value="C:plasma membrane"/>
    <property type="evidence" value="ECO:0007669"/>
    <property type="project" value="TreeGrafter"/>
</dbReference>
<reference evidence="2 3" key="1">
    <citation type="submission" date="2018-06" db="EMBL/GenBank/DDBJ databases">
        <authorList>
            <consortium name="Pathogen Informatics"/>
            <person name="Doyle S."/>
        </authorList>
    </citation>
    <scope>NUCLEOTIDE SEQUENCE [LARGE SCALE GENOMIC DNA]</scope>
    <source>
        <strain evidence="2 3">NCTC12112</strain>
    </source>
</reference>
<dbReference type="GO" id="GO:0015128">
    <property type="term" value="F:gluconate transmembrane transporter activity"/>
    <property type="evidence" value="ECO:0007669"/>
    <property type="project" value="InterPro"/>
</dbReference>
<keyword evidence="1" id="KW-1133">Transmembrane helix</keyword>
<dbReference type="Proteomes" id="UP000249008">
    <property type="component" value="Chromosome 1"/>
</dbReference>
<protein>
    <submittedName>
        <fullName evidence="2">H+/gluconate symporter and related permeases</fullName>
    </submittedName>
</protein>
<keyword evidence="1" id="KW-0472">Membrane</keyword>
<dbReference type="GeneID" id="78454680"/>
<dbReference type="InterPro" id="IPR003474">
    <property type="entry name" value="Glcn_transporter"/>
</dbReference>
<sequence>MVAIIVSLILLIFLSFKKINIVVVGILAAAVMALLSGQPVLTAIKDSYMMGAAGFVQNNFLIFFFSVLFGKVMEETGSAASIAKFLAEKLGEKYAILGVIFAGAVLVYGGVTTLVVVFSLYPIALSLFKKANLPRYLLPGAIAGGCFTFACANFPGTPNLVNVIPIQYLGTTTMAAPVVGIAAGLVVMLLVCVFFLREAKKAKLRGDIFIDDEDTIKSLAKVNSIEKLPSPFVSVLPIILILVVLNILKQDVILAMLCGIILCVILFFKNLGNILDIFNYSSKNAAIAIINTAVVVGFGAVVKNSSGFQQLFDFSTNLKGSPLVSFGIMTTVLAGACGSGSGGLGIALEAMASRYLALGLSPEILHRVGSAASVGLDSLPHNGAVITLLTISGTTHKEAYKYIFFPTVVCTLAGLAVSILLGTILYPVL</sequence>
<feature type="transmembrane region" description="Helical" evidence="1">
    <location>
        <begin position="284"/>
        <end position="302"/>
    </location>
</feature>
<gene>
    <name evidence="2" type="ORF">NCTC12112_00079</name>
</gene>
<evidence type="ECO:0000313" key="3">
    <source>
        <dbReference type="Proteomes" id="UP000249008"/>
    </source>
</evidence>
<dbReference type="RefSeq" id="WP_005978718.1">
    <property type="nucleotide sequence ID" value="NZ_BAABXY010000001.1"/>
</dbReference>
<feature type="transmembrane region" description="Helical" evidence="1">
    <location>
        <begin position="6"/>
        <end position="35"/>
    </location>
</feature>
<feature type="transmembrane region" description="Helical" evidence="1">
    <location>
        <begin position="402"/>
        <end position="426"/>
    </location>
</feature>
<evidence type="ECO:0000256" key="1">
    <source>
        <dbReference type="SAM" id="Phobius"/>
    </source>
</evidence>
<dbReference type="PANTHER" id="PTHR30354">
    <property type="entry name" value="GNT FAMILY GLUCONATE TRANSPORTER"/>
    <property type="match status" value="1"/>
</dbReference>
<feature type="transmembrane region" description="Helical" evidence="1">
    <location>
        <begin position="47"/>
        <end position="69"/>
    </location>
</feature>
<organism evidence="2 3">
    <name type="scientific">Fusobacterium ulcerans</name>
    <dbReference type="NCBI Taxonomy" id="861"/>
    <lineage>
        <taxon>Bacteria</taxon>
        <taxon>Fusobacteriati</taxon>
        <taxon>Fusobacteriota</taxon>
        <taxon>Fusobacteriia</taxon>
        <taxon>Fusobacteriales</taxon>
        <taxon>Fusobacteriaceae</taxon>
        <taxon>Fusobacterium</taxon>
    </lineage>
</organism>
<feature type="transmembrane region" description="Helical" evidence="1">
    <location>
        <begin position="94"/>
        <end position="124"/>
    </location>
</feature>
<dbReference type="AlphaFoldDB" id="A0AAX1TUC3"/>
<name>A0AAX1TUC3_9FUSO</name>
<feature type="transmembrane region" description="Helical" evidence="1">
    <location>
        <begin position="228"/>
        <end position="247"/>
    </location>
</feature>
<evidence type="ECO:0000313" key="2">
    <source>
        <dbReference type="EMBL" id="SQI99370.1"/>
    </source>
</evidence>
<keyword evidence="1" id="KW-0812">Transmembrane</keyword>
<dbReference type="PANTHER" id="PTHR30354:SF7">
    <property type="entry name" value="BLL7963 PROTEIN"/>
    <property type="match status" value="1"/>
</dbReference>
<feature type="transmembrane region" description="Helical" evidence="1">
    <location>
        <begin position="175"/>
        <end position="196"/>
    </location>
</feature>